<dbReference type="Proteomes" id="UP001295740">
    <property type="component" value="Unassembled WGS sequence"/>
</dbReference>
<accession>A0AAI8YFX5</accession>
<name>A0AAI8YFX5_9PEZI</name>
<feature type="compositionally biased region" description="Basic and acidic residues" evidence="1">
    <location>
        <begin position="221"/>
        <end position="232"/>
    </location>
</feature>
<feature type="domain" description="C2H2-type" evidence="2">
    <location>
        <begin position="306"/>
        <end position="328"/>
    </location>
</feature>
<dbReference type="PROSITE" id="PS00028">
    <property type="entry name" value="ZINC_FINGER_C2H2_1"/>
    <property type="match status" value="1"/>
</dbReference>
<sequence>MARIIHLARLRIATQYRRPHRYRNKNKKRAARRNLQIARELTRNTRSSSLRVQVKPVYSRPPRMTTSKSDDFPSTQEREEFDWASVTPPPSAQYAFADAVTSALLKAMPLIASNAVLDSFGATSLWADQETVGPVIEGTLRYDILHSLSDIVASALLEAAPAFRRARTPCQPLHQTATAASSAMLSPVELPERRLPEDQAGLLPRPATAPSTERAPQESTTSKDHRDKRDRCCPECPQLMTRGVWYDHIRTKHIGNTCIWPGCHGVTMANEGDLRLHVRGHHKDALTAAAAAPDDGGDGGDGLYLCTWPGCAKFIASNGRVQKHLYEHQVRARRAKDRVLDDMYVANWEARGLGEADQDNAEGVN</sequence>
<evidence type="ECO:0000256" key="1">
    <source>
        <dbReference type="SAM" id="MobiDB-lite"/>
    </source>
</evidence>
<evidence type="ECO:0000313" key="4">
    <source>
        <dbReference type="Proteomes" id="UP001295740"/>
    </source>
</evidence>
<gene>
    <name evidence="3" type="ORF">KHLLAP_LOCUS6286</name>
</gene>
<dbReference type="EMBL" id="CAUWAG010000007">
    <property type="protein sequence ID" value="CAJ2505818.1"/>
    <property type="molecule type" value="Genomic_DNA"/>
</dbReference>
<proteinExistence type="predicted"/>
<dbReference type="InterPro" id="IPR013087">
    <property type="entry name" value="Znf_C2H2_type"/>
</dbReference>
<comment type="caution">
    <text evidence="3">The sequence shown here is derived from an EMBL/GenBank/DDBJ whole genome shotgun (WGS) entry which is preliminary data.</text>
</comment>
<dbReference type="SMART" id="SM00355">
    <property type="entry name" value="ZnF_C2H2"/>
    <property type="match status" value="3"/>
</dbReference>
<feature type="region of interest" description="Disordered" evidence="1">
    <location>
        <begin position="57"/>
        <end position="82"/>
    </location>
</feature>
<dbReference type="AlphaFoldDB" id="A0AAI8YFX5"/>
<evidence type="ECO:0000313" key="3">
    <source>
        <dbReference type="EMBL" id="CAJ2505818.1"/>
    </source>
</evidence>
<feature type="compositionally biased region" description="Polar residues" evidence="1">
    <location>
        <begin position="64"/>
        <end position="75"/>
    </location>
</feature>
<evidence type="ECO:0000259" key="2">
    <source>
        <dbReference type="PROSITE" id="PS00028"/>
    </source>
</evidence>
<protein>
    <submittedName>
        <fullName evidence="3">Uu.00g132120.m01.CDS01</fullName>
    </submittedName>
</protein>
<feature type="region of interest" description="Disordered" evidence="1">
    <location>
        <begin position="200"/>
        <end position="232"/>
    </location>
</feature>
<keyword evidence="4" id="KW-1185">Reference proteome</keyword>
<organism evidence="3 4">
    <name type="scientific">Anthostomella pinea</name>
    <dbReference type="NCBI Taxonomy" id="933095"/>
    <lineage>
        <taxon>Eukaryota</taxon>
        <taxon>Fungi</taxon>
        <taxon>Dikarya</taxon>
        <taxon>Ascomycota</taxon>
        <taxon>Pezizomycotina</taxon>
        <taxon>Sordariomycetes</taxon>
        <taxon>Xylariomycetidae</taxon>
        <taxon>Xylariales</taxon>
        <taxon>Xylariaceae</taxon>
        <taxon>Anthostomella</taxon>
    </lineage>
</organism>
<reference evidence="3" key="1">
    <citation type="submission" date="2023-10" db="EMBL/GenBank/DDBJ databases">
        <authorList>
            <person name="Hackl T."/>
        </authorList>
    </citation>
    <scope>NUCLEOTIDE SEQUENCE</scope>
</reference>